<reference evidence="3" key="1">
    <citation type="journal article" date="2019" name="Int. J. Syst. Evol. Microbiol.">
        <title>The Global Catalogue of Microorganisms (GCM) 10K type strain sequencing project: providing services to taxonomists for standard genome sequencing and annotation.</title>
        <authorList>
            <consortium name="The Broad Institute Genomics Platform"/>
            <consortium name="The Broad Institute Genome Sequencing Center for Infectious Disease"/>
            <person name="Wu L."/>
            <person name="Ma J."/>
        </authorList>
    </citation>
    <scope>NUCLEOTIDE SEQUENCE [LARGE SCALE GENOMIC DNA]</scope>
    <source>
        <strain evidence="3">CGMCC 4.7405</strain>
    </source>
</reference>
<sequence>MPTRIIATLVTKGDDERSDPERRRHEDAIHLRRQVEEVTERLNREQAAHNLTATRFAACLGPDPLDWLRTADFPLAANLYAHRHRRATGKSK</sequence>
<proteinExistence type="predicted"/>
<dbReference type="RefSeq" id="WP_382374727.1">
    <property type="nucleotide sequence ID" value="NZ_JBHRZI010000015.1"/>
</dbReference>
<dbReference type="Proteomes" id="UP001595690">
    <property type="component" value="Unassembled WGS sequence"/>
</dbReference>
<gene>
    <name evidence="2" type="ORF">ACFOWZ_20505</name>
</gene>
<evidence type="ECO:0000256" key="1">
    <source>
        <dbReference type="SAM" id="MobiDB-lite"/>
    </source>
</evidence>
<feature type="region of interest" description="Disordered" evidence="1">
    <location>
        <begin position="1"/>
        <end position="26"/>
    </location>
</feature>
<keyword evidence="3" id="KW-1185">Reference proteome</keyword>
<comment type="caution">
    <text evidence="2">The sequence shown here is derived from an EMBL/GenBank/DDBJ whole genome shotgun (WGS) entry which is preliminary data.</text>
</comment>
<organism evidence="2 3">
    <name type="scientific">Lentzea rhizosphaerae</name>
    <dbReference type="NCBI Taxonomy" id="2041025"/>
    <lineage>
        <taxon>Bacteria</taxon>
        <taxon>Bacillati</taxon>
        <taxon>Actinomycetota</taxon>
        <taxon>Actinomycetes</taxon>
        <taxon>Pseudonocardiales</taxon>
        <taxon>Pseudonocardiaceae</taxon>
        <taxon>Lentzea</taxon>
    </lineage>
</organism>
<evidence type="ECO:0000313" key="3">
    <source>
        <dbReference type="Proteomes" id="UP001595690"/>
    </source>
</evidence>
<name>A0ABV8BWE9_9PSEU</name>
<accession>A0ABV8BWE9</accession>
<dbReference type="EMBL" id="JBHRZI010000015">
    <property type="protein sequence ID" value="MFC3893865.1"/>
    <property type="molecule type" value="Genomic_DNA"/>
</dbReference>
<protein>
    <submittedName>
        <fullName evidence="2">Uncharacterized protein</fullName>
    </submittedName>
</protein>
<evidence type="ECO:0000313" key="2">
    <source>
        <dbReference type="EMBL" id="MFC3893865.1"/>
    </source>
</evidence>
<feature type="compositionally biased region" description="Basic and acidic residues" evidence="1">
    <location>
        <begin position="12"/>
        <end position="26"/>
    </location>
</feature>